<gene>
    <name evidence="2" type="ORF">TorRG33x02_131360</name>
</gene>
<feature type="compositionally biased region" description="Basic and acidic residues" evidence="1">
    <location>
        <begin position="11"/>
        <end position="28"/>
    </location>
</feature>
<feature type="compositionally biased region" description="Acidic residues" evidence="1">
    <location>
        <begin position="55"/>
        <end position="77"/>
    </location>
</feature>
<proteinExistence type="predicted"/>
<dbReference type="EMBL" id="JXTC01000077">
    <property type="protein sequence ID" value="PON91105.1"/>
    <property type="molecule type" value="Genomic_DNA"/>
</dbReference>
<dbReference type="OrthoDB" id="10512430at2759"/>
<feature type="non-terminal residue" evidence="2">
    <location>
        <position position="1"/>
    </location>
</feature>
<sequence>LVSNDINQNTHEPEKYIKKEKTHVDLPNHTRTRLQKIKASNQIQSCHFSLTTRDDSDEDTEDEEDSEEEEEEEDYLESSDNKDVLLPRGDSITECSSEENEVEAAENRYKVVRPPLQKSHRVLYEPILAIVNRFPFLHMPF</sequence>
<evidence type="ECO:0000256" key="1">
    <source>
        <dbReference type="SAM" id="MobiDB-lite"/>
    </source>
</evidence>
<protein>
    <submittedName>
        <fullName evidence="2">Uncharacterized protein</fullName>
    </submittedName>
</protein>
<dbReference type="Proteomes" id="UP000237000">
    <property type="component" value="Unassembled WGS sequence"/>
</dbReference>
<reference evidence="3" key="1">
    <citation type="submission" date="2016-06" db="EMBL/GenBank/DDBJ databases">
        <title>Parallel loss of symbiosis genes in relatives of nitrogen-fixing non-legume Parasponia.</title>
        <authorList>
            <person name="Van Velzen R."/>
            <person name="Holmer R."/>
            <person name="Bu F."/>
            <person name="Rutten L."/>
            <person name="Van Zeijl A."/>
            <person name="Liu W."/>
            <person name="Santuari L."/>
            <person name="Cao Q."/>
            <person name="Sharma T."/>
            <person name="Shen D."/>
            <person name="Roswanjaya Y."/>
            <person name="Wardhani T."/>
            <person name="Kalhor M.S."/>
            <person name="Jansen J."/>
            <person name="Van den Hoogen J."/>
            <person name="Gungor B."/>
            <person name="Hartog M."/>
            <person name="Hontelez J."/>
            <person name="Verver J."/>
            <person name="Yang W.-C."/>
            <person name="Schijlen E."/>
            <person name="Repin R."/>
            <person name="Schilthuizen M."/>
            <person name="Schranz E."/>
            <person name="Heidstra R."/>
            <person name="Miyata K."/>
            <person name="Fedorova E."/>
            <person name="Kohlen W."/>
            <person name="Bisseling T."/>
            <person name="Smit S."/>
            <person name="Geurts R."/>
        </authorList>
    </citation>
    <scope>NUCLEOTIDE SEQUENCE [LARGE SCALE GENOMIC DNA]</scope>
    <source>
        <strain evidence="3">cv. RG33-2</strain>
    </source>
</reference>
<comment type="caution">
    <text evidence="2">The sequence shown here is derived from an EMBL/GenBank/DDBJ whole genome shotgun (WGS) entry which is preliminary data.</text>
</comment>
<dbReference type="AlphaFoldDB" id="A0A2P5F007"/>
<feature type="region of interest" description="Disordered" evidence="1">
    <location>
        <begin position="1"/>
        <end position="88"/>
    </location>
</feature>
<keyword evidence="3" id="KW-1185">Reference proteome</keyword>
<feature type="compositionally biased region" description="Polar residues" evidence="1">
    <location>
        <begin position="38"/>
        <end position="51"/>
    </location>
</feature>
<evidence type="ECO:0000313" key="2">
    <source>
        <dbReference type="EMBL" id="PON91105.1"/>
    </source>
</evidence>
<organism evidence="2 3">
    <name type="scientific">Trema orientale</name>
    <name type="common">Charcoal tree</name>
    <name type="synonym">Celtis orientalis</name>
    <dbReference type="NCBI Taxonomy" id="63057"/>
    <lineage>
        <taxon>Eukaryota</taxon>
        <taxon>Viridiplantae</taxon>
        <taxon>Streptophyta</taxon>
        <taxon>Embryophyta</taxon>
        <taxon>Tracheophyta</taxon>
        <taxon>Spermatophyta</taxon>
        <taxon>Magnoliopsida</taxon>
        <taxon>eudicotyledons</taxon>
        <taxon>Gunneridae</taxon>
        <taxon>Pentapetalae</taxon>
        <taxon>rosids</taxon>
        <taxon>fabids</taxon>
        <taxon>Rosales</taxon>
        <taxon>Cannabaceae</taxon>
        <taxon>Trema</taxon>
    </lineage>
</organism>
<dbReference type="InParanoid" id="A0A2P5F007"/>
<accession>A0A2P5F007</accession>
<evidence type="ECO:0000313" key="3">
    <source>
        <dbReference type="Proteomes" id="UP000237000"/>
    </source>
</evidence>
<name>A0A2P5F007_TREOI</name>
<feature type="compositionally biased region" description="Polar residues" evidence="1">
    <location>
        <begin position="1"/>
        <end position="10"/>
    </location>
</feature>